<accession>A0A3S8ZU73</accession>
<organism evidence="1 2">
    <name type="scientific">Iodobacter ciconiae</name>
    <dbReference type="NCBI Taxonomy" id="2496266"/>
    <lineage>
        <taxon>Bacteria</taxon>
        <taxon>Pseudomonadati</taxon>
        <taxon>Pseudomonadota</taxon>
        <taxon>Betaproteobacteria</taxon>
        <taxon>Neisseriales</taxon>
        <taxon>Chitinibacteraceae</taxon>
        <taxon>Iodobacter</taxon>
    </lineage>
</organism>
<name>A0A3S8ZU73_9NEIS</name>
<gene>
    <name evidence="1" type="ORF">EJO50_11520</name>
</gene>
<dbReference type="OrthoDB" id="8590453at2"/>
<evidence type="ECO:0000313" key="2">
    <source>
        <dbReference type="Proteomes" id="UP000282438"/>
    </source>
</evidence>
<evidence type="ECO:0008006" key="3">
    <source>
        <dbReference type="Google" id="ProtNLM"/>
    </source>
</evidence>
<proteinExistence type="predicted"/>
<dbReference type="AlphaFoldDB" id="A0A3S8ZU73"/>
<keyword evidence="2" id="KW-1185">Reference proteome</keyword>
<dbReference type="Proteomes" id="UP000282438">
    <property type="component" value="Chromosome"/>
</dbReference>
<dbReference type="RefSeq" id="WP_125974295.1">
    <property type="nucleotide sequence ID" value="NZ_CP034433.1"/>
</dbReference>
<evidence type="ECO:0000313" key="1">
    <source>
        <dbReference type="EMBL" id="AZN37053.1"/>
    </source>
</evidence>
<protein>
    <recommendedName>
        <fullName evidence="3">Lipoprotein</fullName>
    </recommendedName>
</protein>
<sequence>MRKITLYLALLLSACGSSEVDDASNIIKQTLKMPQSFKLKASNVLWKGQLAGQQNTFIVKIRYTALNGLNEAIDECKYVSFYTENSSKHWQENGGLENCIEAGEQEEENALIMLKKLNSFK</sequence>
<reference evidence="1 2" key="1">
    <citation type="submission" date="2018-12" db="EMBL/GenBank/DDBJ databases">
        <title>Complete genome sequence of Iodobacter sp. H11R3.</title>
        <authorList>
            <person name="Bae J.-W."/>
        </authorList>
    </citation>
    <scope>NUCLEOTIDE SEQUENCE [LARGE SCALE GENOMIC DNA]</scope>
    <source>
        <strain evidence="1 2">H11R3</strain>
    </source>
</reference>
<dbReference type="PROSITE" id="PS51257">
    <property type="entry name" value="PROKAR_LIPOPROTEIN"/>
    <property type="match status" value="1"/>
</dbReference>
<dbReference type="EMBL" id="CP034433">
    <property type="protein sequence ID" value="AZN37053.1"/>
    <property type="molecule type" value="Genomic_DNA"/>
</dbReference>
<dbReference type="KEGG" id="iod:EJO50_11520"/>